<dbReference type="InterPro" id="IPR051586">
    <property type="entry name" value="PKC-binding_NELL"/>
</dbReference>
<evidence type="ECO:0000256" key="9">
    <source>
        <dbReference type="PROSITE-ProRule" id="PRU00076"/>
    </source>
</evidence>
<evidence type="ECO:0000313" key="11">
    <source>
        <dbReference type="Ensembl" id="ENSMLUP00000004892.2"/>
    </source>
</evidence>
<dbReference type="Pfam" id="PF07645">
    <property type="entry name" value="EGF_CA"/>
    <property type="match status" value="4"/>
</dbReference>
<protein>
    <recommendedName>
        <fullName evidence="10">EGF-like domain-containing protein</fullName>
    </recommendedName>
</protein>
<dbReference type="PROSITE" id="PS01187">
    <property type="entry name" value="EGF_CA"/>
    <property type="match status" value="2"/>
</dbReference>
<reference evidence="11 12" key="1">
    <citation type="journal article" date="2011" name="Nature">
        <title>A high-resolution map of human evolutionary constraint using 29 mammals.</title>
        <authorList>
            <person name="Lindblad-Toh K."/>
            <person name="Garber M."/>
            <person name="Zuk O."/>
            <person name="Lin M.F."/>
            <person name="Parker B.J."/>
            <person name="Washietl S."/>
            <person name="Kheradpour P."/>
            <person name="Ernst J."/>
            <person name="Jordan G."/>
            <person name="Mauceli E."/>
            <person name="Ward L.D."/>
            <person name="Lowe C.B."/>
            <person name="Holloway A.K."/>
            <person name="Clamp M."/>
            <person name="Gnerre S."/>
            <person name="Alfoldi J."/>
            <person name="Beal K."/>
            <person name="Chang J."/>
            <person name="Clawson H."/>
            <person name="Cuff J."/>
            <person name="Di Palma F."/>
            <person name="Fitzgerald S."/>
            <person name="Flicek P."/>
            <person name="Guttman M."/>
            <person name="Hubisz M.J."/>
            <person name="Jaffe D.B."/>
            <person name="Jungreis I."/>
            <person name="Kent W.J."/>
            <person name="Kostka D."/>
            <person name="Lara M."/>
            <person name="Martins A.L."/>
            <person name="Massingham T."/>
            <person name="Moltke I."/>
            <person name="Raney B.J."/>
            <person name="Rasmussen M.D."/>
            <person name="Robinson J."/>
            <person name="Stark A."/>
            <person name="Vilella A.J."/>
            <person name="Wen J."/>
            <person name="Xie X."/>
            <person name="Zody M.C."/>
            <person name="Baldwin J."/>
            <person name="Bloom T."/>
            <person name="Chin C.W."/>
            <person name="Heiman D."/>
            <person name="Nicol R."/>
            <person name="Nusbaum C."/>
            <person name="Young S."/>
            <person name="Wilkinson J."/>
            <person name="Worley K.C."/>
            <person name="Kovar C.L."/>
            <person name="Muzny D.M."/>
            <person name="Gibbs R.A."/>
            <person name="Cree A."/>
            <person name="Dihn H.H."/>
            <person name="Fowler G."/>
            <person name="Jhangiani S."/>
            <person name="Joshi V."/>
            <person name="Lee S."/>
            <person name="Lewis L.R."/>
            <person name="Nazareth L.V."/>
            <person name="Okwuonu G."/>
            <person name="Santibanez J."/>
            <person name="Warren W.C."/>
            <person name="Mardis E.R."/>
            <person name="Weinstock G.M."/>
            <person name="Wilson R.K."/>
            <person name="Delehaunty K."/>
            <person name="Dooling D."/>
            <person name="Fronik C."/>
            <person name="Fulton L."/>
            <person name="Fulton B."/>
            <person name="Graves T."/>
            <person name="Minx P."/>
            <person name="Sodergren E."/>
            <person name="Birney E."/>
            <person name="Margulies E.H."/>
            <person name="Herrero J."/>
            <person name="Green E.D."/>
            <person name="Haussler D."/>
            <person name="Siepel A."/>
            <person name="Goldman N."/>
            <person name="Pollard K.S."/>
            <person name="Pedersen J.S."/>
            <person name="Lander E.S."/>
            <person name="Kellis M."/>
        </authorList>
    </citation>
    <scope>NUCLEOTIDE SEQUENCE [LARGE SCALE GENOMIC DNA]</scope>
</reference>
<dbReference type="PANTHER" id="PTHR24042">
    <property type="entry name" value="NEL HOMOLOG"/>
    <property type="match status" value="1"/>
</dbReference>
<dbReference type="STRING" id="59463.ENSMLUP00000004892"/>
<dbReference type="AlphaFoldDB" id="L7N189"/>
<dbReference type="eggNOG" id="KOG4193">
    <property type="taxonomic scope" value="Eukaryota"/>
</dbReference>
<dbReference type="InterPro" id="IPR009030">
    <property type="entry name" value="Growth_fac_rcpt_cys_sf"/>
</dbReference>
<dbReference type="InterPro" id="IPR000152">
    <property type="entry name" value="EGF-type_Asp/Asn_hydroxyl_site"/>
</dbReference>
<name>L7N189_MYOLU</name>
<feature type="domain" description="EGF-like" evidence="10">
    <location>
        <begin position="53"/>
        <end position="94"/>
    </location>
</feature>
<dbReference type="GeneTree" id="ENSGT00940000162597"/>
<dbReference type="Gene3D" id="2.10.25.10">
    <property type="entry name" value="Laminin"/>
    <property type="match status" value="4"/>
</dbReference>
<evidence type="ECO:0000256" key="6">
    <source>
        <dbReference type="ARBA" id="ARBA00022737"/>
    </source>
</evidence>
<evidence type="ECO:0000259" key="10">
    <source>
        <dbReference type="PROSITE" id="PS50026"/>
    </source>
</evidence>
<comment type="caution">
    <text evidence="9">Lacks conserved residue(s) required for the propagation of feature annotation.</text>
</comment>
<dbReference type="FunFam" id="2.10.25.10:FF:000017">
    <property type="entry name" value="latent-transforming growth factor beta-binding protein 4 isoform X1"/>
    <property type="match status" value="1"/>
</dbReference>
<keyword evidence="3" id="KW-0272">Extracellular matrix</keyword>
<dbReference type="EMBL" id="AAPE02072054">
    <property type="status" value="NOT_ANNOTATED_CDS"/>
    <property type="molecule type" value="Genomic_DNA"/>
</dbReference>
<dbReference type="InParanoid" id="L7N189"/>
<evidence type="ECO:0000256" key="7">
    <source>
        <dbReference type="ARBA" id="ARBA00023157"/>
    </source>
</evidence>
<evidence type="ECO:0000256" key="2">
    <source>
        <dbReference type="ARBA" id="ARBA00022525"/>
    </source>
</evidence>
<dbReference type="SMART" id="SM00181">
    <property type="entry name" value="EGF"/>
    <property type="match status" value="4"/>
</dbReference>
<evidence type="ECO:0000256" key="1">
    <source>
        <dbReference type="ARBA" id="ARBA00004498"/>
    </source>
</evidence>
<evidence type="ECO:0000256" key="4">
    <source>
        <dbReference type="ARBA" id="ARBA00022536"/>
    </source>
</evidence>
<dbReference type="PROSITE" id="PS50026">
    <property type="entry name" value="EGF_3"/>
    <property type="match status" value="3"/>
</dbReference>
<dbReference type="InterPro" id="IPR049883">
    <property type="entry name" value="NOTCH1_EGF-like"/>
</dbReference>
<dbReference type="InterPro" id="IPR001881">
    <property type="entry name" value="EGF-like_Ca-bd_dom"/>
</dbReference>
<dbReference type="SUPFAM" id="SSF57184">
    <property type="entry name" value="Growth factor receptor domain"/>
    <property type="match status" value="1"/>
</dbReference>
<reference evidence="11" key="2">
    <citation type="submission" date="2025-08" db="UniProtKB">
        <authorList>
            <consortium name="Ensembl"/>
        </authorList>
    </citation>
    <scope>IDENTIFICATION</scope>
</reference>
<comment type="subcellular location">
    <subcellularLocation>
        <location evidence="1">Secreted</location>
        <location evidence="1">Extracellular space</location>
        <location evidence="1">Extracellular matrix</location>
    </subcellularLocation>
</comment>
<evidence type="ECO:0000256" key="3">
    <source>
        <dbReference type="ARBA" id="ARBA00022530"/>
    </source>
</evidence>
<dbReference type="GO" id="GO:0005509">
    <property type="term" value="F:calcium ion binding"/>
    <property type="evidence" value="ECO:0007669"/>
    <property type="project" value="InterPro"/>
</dbReference>
<dbReference type="FunFam" id="2.10.25.10:FF:000422">
    <property type="entry name" value="Adhesion G protein-coupled receptor E2"/>
    <property type="match status" value="1"/>
</dbReference>
<dbReference type="GO" id="GO:0008201">
    <property type="term" value="F:heparin binding"/>
    <property type="evidence" value="ECO:0007669"/>
    <property type="project" value="TreeGrafter"/>
</dbReference>
<keyword evidence="5" id="KW-0732">Signal</keyword>
<feature type="domain" description="EGF-like" evidence="10">
    <location>
        <begin position="1"/>
        <end position="40"/>
    </location>
</feature>
<organism evidence="11 12">
    <name type="scientific">Myotis lucifugus</name>
    <name type="common">Little brown bat</name>
    <dbReference type="NCBI Taxonomy" id="59463"/>
    <lineage>
        <taxon>Eukaryota</taxon>
        <taxon>Metazoa</taxon>
        <taxon>Chordata</taxon>
        <taxon>Craniata</taxon>
        <taxon>Vertebrata</taxon>
        <taxon>Euteleostomi</taxon>
        <taxon>Mammalia</taxon>
        <taxon>Eutheria</taxon>
        <taxon>Laurasiatheria</taxon>
        <taxon>Chiroptera</taxon>
        <taxon>Yangochiroptera</taxon>
        <taxon>Vespertilionidae</taxon>
        <taxon>Myotis</taxon>
    </lineage>
</organism>
<reference evidence="11" key="3">
    <citation type="submission" date="2025-09" db="UniProtKB">
        <authorList>
            <consortium name="Ensembl"/>
        </authorList>
    </citation>
    <scope>IDENTIFICATION</scope>
</reference>
<dbReference type="PROSITE" id="PS00010">
    <property type="entry name" value="ASX_HYDROXYL"/>
    <property type="match status" value="3"/>
</dbReference>
<keyword evidence="4 9" id="KW-0245">EGF-like domain</keyword>
<evidence type="ECO:0000313" key="12">
    <source>
        <dbReference type="Proteomes" id="UP000001074"/>
    </source>
</evidence>
<evidence type="ECO:0000256" key="5">
    <source>
        <dbReference type="ARBA" id="ARBA00022729"/>
    </source>
</evidence>
<keyword evidence="7" id="KW-1015">Disulfide bond</keyword>
<dbReference type="SMART" id="SM00179">
    <property type="entry name" value="EGF_CA"/>
    <property type="match status" value="4"/>
</dbReference>
<dbReference type="FunFam" id="2.10.25.10:FF:000024">
    <property type="entry name" value="Putative latent-transforming growth factor beta-binding protein 2"/>
    <property type="match status" value="1"/>
</dbReference>
<dbReference type="SUPFAM" id="SSF57196">
    <property type="entry name" value="EGF/Laminin"/>
    <property type="match status" value="1"/>
</dbReference>
<sequence length="192" mass="20957">DVDECEQRGVKACGREADCHNTVGSYYCTCNQGYRLASGAAKFSDASENTCQDMDECLNPRICKSHKCVNTHGSYTCTCPPGFELNLEDPKLCKDVNECTSGQNPCHKTTHCLNNVGSYKCCCRRGWKPIPGSPNGPNNTVCEDVNECTSGEHICHNSTQCNNTKGSYECRCRPGWKPIPGSPNGPNNTVCE</sequence>
<dbReference type="Proteomes" id="UP000001074">
    <property type="component" value="Unassembled WGS sequence"/>
</dbReference>
<dbReference type="HOGENOM" id="CLU_004826_4_3_1"/>
<dbReference type="OMA" id="SHRCDIN"/>
<feature type="domain" description="EGF-like" evidence="10">
    <location>
        <begin position="144"/>
        <end position="182"/>
    </location>
</feature>
<dbReference type="GO" id="GO:0005615">
    <property type="term" value="C:extracellular space"/>
    <property type="evidence" value="ECO:0007669"/>
    <property type="project" value="TreeGrafter"/>
</dbReference>
<keyword evidence="2" id="KW-0964">Secreted</keyword>
<dbReference type="InterPro" id="IPR018097">
    <property type="entry name" value="EGF_Ca-bd_CS"/>
</dbReference>
<dbReference type="FunFam" id="2.10.25.10:FF:000269">
    <property type="entry name" value="Adhesion G protein-coupled receptor E2"/>
    <property type="match status" value="1"/>
</dbReference>
<proteinExistence type="predicted"/>
<keyword evidence="8" id="KW-0325">Glycoprotein</keyword>
<accession>L7N189</accession>
<evidence type="ECO:0000256" key="8">
    <source>
        <dbReference type="ARBA" id="ARBA00023180"/>
    </source>
</evidence>
<dbReference type="PANTHER" id="PTHR24042:SF5">
    <property type="entry name" value="EGF-LIKE CALCIUM-BINDING DOMAIN-CONTAINING PROTEIN"/>
    <property type="match status" value="1"/>
</dbReference>
<dbReference type="Ensembl" id="ENSMLUT00000005362.2">
    <property type="protein sequence ID" value="ENSMLUP00000004892.2"/>
    <property type="gene ID" value="ENSMLUG00000005357.2"/>
</dbReference>
<keyword evidence="12" id="KW-1185">Reference proteome</keyword>
<dbReference type="InterPro" id="IPR000742">
    <property type="entry name" value="EGF"/>
</dbReference>
<dbReference type="CDD" id="cd00054">
    <property type="entry name" value="EGF_CA"/>
    <property type="match status" value="4"/>
</dbReference>
<keyword evidence="6" id="KW-0677">Repeat</keyword>